<dbReference type="NCBIfam" id="NF008018">
    <property type="entry name" value="PRK10748.1"/>
    <property type="match status" value="1"/>
</dbReference>
<accession>A0A3N9TBE8</accession>
<dbReference type="Proteomes" id="UP000281112">
    <property type="component" value="Unassembled WGS sequence"/>
</dbReference>
<dbReference type="InterPro" id="IPR023214">
    <property type="entry name" value="HAD_sf"/>
</dbReference>
<dbReference type="NCBIfam" id="TIGR01549">
    <property type="entry name" value="HAD-SF-IA-v1"/>
    <property type="match status" value="1"/>
</dbReference>
<evidence type="ECO:0000256" key="2">
    <source>
        <dbReference type="ARBA" id="ARBA00022801"/>
    </source>
</evidence>
<dbReference type="PANTHER" id="PTHR46470">
    <property type="entry name" value="N-ACYLNEURAMINATE-9-PHOSPHATASE"/>
    <property type="match status" value="1"/>
</dbReference>
<dbReference type="Gene3D" id="3.40.50.1000">
    <property type="entry name" value="HAD superfamily/HAD-like"/>
    <property type="match status" value="1"/>
</dbReference>
<dbReference type="SFLD" id="SFLDS00003">
    <property type="entry name" value="Haloacid_Dehalogenase"/>
    <property type="match status" value="1"/>
</dbReference>
<dbReference type="GO" id="GO:0016787">
    <property type="term" value="F:hydrolase activity"/>
    <property type="evidence" value="ECO:0007669"/>
    <property type="project" value="UniProtKB-KW"/>
</dbReference>
<keyword evidence="3" id="KW-0460">Magnesium</keyword>
<reference evidence="4 5" key="1">
    <citation type="submission" date="2018-11" db="EMBL/GenBank/DDBJ databases">
        <title>Vibrio LJC006 sp. nov., isolated from seawater during the bloom of the enteromorpha.</title>
        <authorList>
            <person name="Liang J."/>
        </authorList>
    </citation>
    <scope>NUCLEOTIDE SEQUENCE [LARGE SCALE GENOMIC DNA]</scope>
    <source>
        <strain evidence="4 5">LJC006</strain>
    </source>
</reference>
<keyword evidence="5" id="KW-1185">Reference proteome</keyword>
<comment type="cofactor">
    <cofactor evidence="1">
        <name>Mg(2+)</name>
        <dbReference type="ChEBI" id="CHEBI:18420"/>
    </cofactor>
</comment>
<organism evidence="4 5">
    <name type="scientific">Vibrio viridaestus</name>
    <dbReference type="NCBI Taxonomy" id="2487322"/>
    <lineage>
        <taxon>Bacteria</taxon>
        <taxon>Pseudomonadati</taxon>
        <taxon>Pseudomonadota</taxon>
        <taxon>Gammaproteobacteria</taxon>
        <taxon>Vibrionales</taxon>
        <taxon>Vibrionaceae</taxon>
        <taxon>Vibrio</taxon>
    </lineage>
</organism>
<protein>
    <submittedName>
        <fullName evidence="4">5-amino-6-(5-phospho-D-ribitylamino)uracil phosphatase YigB</fullName>
    </submittedName>
</protein>
<proteinExistence type="predicted"/>
<dbReference type="RefSeq" id="WP_124938832.1">
    <property type="nucleotide sequence ID" value="NZ_RJVQ01000012.1"/>
</dbReference>
<evidence type="ECO:0000313" key="5">
    <source>
        <dbReference type="Proteomes" id="UP000281112"/>
    </source>
</evidence>
<evidence type="ECO:0000256" key="1">
    <source>
        <dbReference type="ARBA" id="ARBA00001946"/>
    </source>
</evidence>
<dbReference type="PANTHER" id="PTHR46470:SF4">
    <property type="entry name" value="5-AMINO-6-(5-PHOSPHO-D-RIBITYLAMINO)URACIL PHOSPHATASE YIGB"/>
    <property type="match status" value="1"/>
</dbReference>
<keyword evidence="2" id="KW-0378">Hydrolase</keyword>
<dbReference type="InterPro" id="IPR051400">
    <property type="entry name" value="HAD-like_hydrolase"/>
</dbReference>
<dbReference type="GO" id="GO:0009231">
    <property type="term" value="P:riboflavin biosynthetic process"/>
    <property type="evidence" value="ECO:0007669"/>
    <property type="project" value="TreeGrafter"/>
</dbReference>
<dbReference type="SFLD" id="SFLDG01129">
    <property type="entry name" value="C1.5:_HAD__Beta-PGM__Phosphata"/>
    <property type="match status" value="1"/>
</dbReference>
<name>A0A3N9TBE8_9VIBR</name>
<sequence>MHFFRRLPEIKAMTFDLDDTLYNNRPVIQYLEQQFRQWMGQNHPVTNNQPEGWWLAVKKEVAIKFPDLIHDVTLWRHKQVETGLMSLGYGREQAVEAADSAIAETLRLRNLIDVPEETHQVLSKLADHLPLIAISNGNANPSVIGLDTYFQATLRAGPDGRAKPYPDMFTTAVNTLGLNPSSILHVGDHGRTDVLGAINYGLSACWFNDQRYNARTFSKLKVLPDIEIQRLEELLVLLR</sequence>
<dbReference type="SUPFAM" id="SSF56784">
    <property type="entry name" value="HAD-like"/>
    <property type="match status" value="1"/>
</dbReference>
<evidence type="ECO:0000313" key="4">
    <source>
        <dbReference type="EMBL" id="RQW61477.1"/>
    </source>
</evidence>
<dbReference type="InterPro" id="IPR006439">
    <property type="entry name" value="HAD-SF_hydro_IA"/>
</dbReference>
<dbReference type="InterPro" id="IPR036412">
    <property type="entry name" value="HAD-like_sf"/>
</dbReference>
<dbReference type="AlphaFoldDB" id="A0A3N9TBE8"/>
<dbReference type="OrthoDB" id="367448at2"/>
<evidence type="ECO:0000256" key="3">
    <source>
        <dbReference type="ARBA" id="ARBA00022842"/>
    </source>
</evidence>
<dbReference type="EMBL" id="RJVQ01000012">
    <property type="protein sequence ID" value="RQW61477.1"/>
    <property type="molecule type" value="Genomic_DNA"/>
</dbReference>
<dbReference type="Gene3D" id="1.20.120.1600">
    <property type="match status" value="1"/>
</dbReference>
<gene>
    <name evidence="4" type="primary">yigB</name>
    <name evidence="4" type="ORF">EES38_19245</name>
</gene>
<comment type="caution">
    <text evidence="4">The sequence shown here is derived from an EMBL/GenBank/DDBJ whole genome shotgun (WGS) entry which is preliminary data.</text>
</comment>
<dbReference type="Pfam" id="PF00702">
    <property type="entry name" value="Hydrolase"/>
    <property type="match status" value="1"/>
</dbReference>